<evidence type="ECO:0000313" key="1">
    <source>
        <dbReference type="EMBL" id="VVW08185.1"/>
    </source>
</evidence>
<protein>
    <submittedName>
        <fullName evidence="1">Uncharacterized protein</fullName>
    </submittedName>
</protein>
<proteinExistence type="predicted"/>
<dbReference type="AlphaFoldDB" id="A0A5K1AZU6"/>
<sequence length="66" mass="7525">MSVYYPSDIPDPNYVRIFDIIYHDREQLPGTTMTSKEKLNIAMQLSRSATPRPGWATPSHYTTGHA</sequence>
<gene>
    <name evidence="1" type="ORF">NYM_LOCUS14885</name>
</gene>
<accession>A0A5K1AZU6</accession>
<organism evidence="1">
    <name type="scientific">Nymphaea colorata</name>
    <name type="common">pocket water lily</name>
    <dbReference type="NCBI Taxonomy" id="210225"/>
    <lineage>
        <taxon>Eukaryota</taxon>
        <taxon>Viridiplantae</taxon>
        <taxon>Streptophyta</taxon>
        <taxon>Embryophyta</taxon>
        <taxon>Tracheophyta</taxon>
        <taxon>Spermatophyta</taxon>
        <taxon>Magnoliopsida</taxon>
        <taxon>Nymphaeales</taxon>
        <taxon>Nymphaeaceae</taxon>
        <taxon>Nymphaea</taxon>
    </lineage>
</organism>
<dbReference type="EMBL" id="LR721781">
    <property type="protein sequence ID" value="VVW08185.1"/>
    <property type="molecule type" value="Genomic_DNA"/>
</dbReference>
<dbReference type="Gramene" id="NC3G0204830.1">
    <property type="protein sequence ID" value="NC3G0204830.1:cds"/>
    <property type="gene ID" value="NC3G0204830"/>
</dbReference>
<reference evidence="1" key="1">
    <citation type="submission" date="2019-09" db="EMBL/GenBank/DDBJ databases">
        <authorList>
            <person name="Zhang L."/>
        </authorList>
    </citation>
    <scope>NUCLEOTIDE SEQUENCE</scope>
</reference>
<name>A0A5K1AZU6_9MAGN</name>